<dbReference type="InterPro" id="IPR051916">
    <property type="entry name" value="GPI-anchor_lipid_remodeler"/>
</dbReference>
<dbReference type="KEGG" id="meso:BSQ44_01475"/>
<evidence type="ECO:0000313" key="3">
    <source>
        <dbReference type="Proteomes" id="UP000182840"/>
    </source>
</evidence>
<keyword evidence="2" id="KW-0255">Endonuclease</keyword>
<evidence type="ECO:0000313" key="2">
    <source>
        <dbReference type="EMBL" id="APH70197.1"/>
    </source>
</evidence>
<reference evidence="3" key="1">
    <citation type="submission" date="2016-11" db="EMBL/GenBank/DDBJ databases">
        <title>Mesorhizobium oceanicum sp. nov., isolated from deep seawater in South China Sea.</title>
        <authorList>
            <person name="Fu G.-Y."/>
        </authorList>
    </citation>
    <scope>NUCLEOTIDE SEQUENCE [LARGE SCALE GENOMIC DNA]</scope>
    <source>
        <strain evidence="3">B7</strain>
    </source>
</reference>
<proteinExistence type="predicted"/>
<dbReference type="GO" id="GO:0016020">
    <property type="term" value="C:membrane"/>
    <property type="evidence" value="ECO:0007669"/>
    <property type="project" value="GOC"/>
</dbReference>
<sequence>MKCVTYNIQYGIGMDGRYDLARIADAVRGADLIALQEVSRNNPQNAGRDMVAELRDLLPEYFSVYGAPYSVDMGSAVENGRAIDRHFEFGNMMLSNTPVLSSRNLLLPRSRTFDRLNLQRGALEALVATPFGAVRFYSVHLDHTSPSERIDQIRHLVAKVLAYPNEGGALTGTSEMGFPEPPRPEEFVLMGDFNLEPGGPEYVEMSGIPDVDFGIARRAHLPVDAATLGASNPTGRITWIDPKRPDDPDRRRCLDYHFVHASLAPRVRRCWIDEAAVGSDHRPVWLELG</sequence>
<dbReference type="Gene3D" id="3.60.10.10">
    <property type="entry name" value="Endonuclease/exonuclease/phosphatase"/>
    <property type="match status" value="1"/>
</dbReference>
<dbReference type="STRING" id="1670800.BSQ44_01475"/>
<keyword evidence="3" id="KW-1185">Reference proteome</keyword>
<dbReference type="RefSeq" id="WP_072601610.1">
    <property type="nucleotide sequence ID" value="NZ_CP018171.1"/>
</dbReference>
<keyword evidence="2" id="KW-0378">Hydrolase</keyword>
<evidence type="ECO:0000259" key="1">
    <source>
        <dbReference type="Pfam" id="PF03372"/>
    </source>
</evidence>
<protein>
    <submittedName>
        <fullName evidence="2">Endonuclease</fullName>
    </submittedName>
</protein>
<dbReference type="Pfam" id="PF03372">
    <property type="entry name" value="Exo_endo_phos"/>
    <property type="match status" value="1"/>
</dbReference>
<accession>A0A1L3SLB4</accession>
<feature type="domain" description="Endonuclease/exonuclease/phosphatase" evidence="1">
    <location>
        <begin position="4"/>
        <end position="281"/>
    </location>
</feature>
<dbReference type="OrthoDB" id="155529at2"/>
<dbReference type="AlphaFoldDB" id="A0A1L3SLB4"/>
<name>A0A1L3SLB4_9HYPH</name>
<keyword evidence="2" id="KW-0540">Nuclease</keyword>
<dbReference type="SUPFAM" id="SSF56219">
    <property type="entry name" value="DNase I-like"/>
    <property type="match status" value="1"/>
</dbReference>
<dbReference type="InterPro" id="IPR005135">
    <property type="entry name" value="Endo/exonuclease/phosphatase"/>
</dbReference>
<dbReference type="PANTHER" id="PTHR14859:SF1">
    <property type="entry name" value="PGAP2-INTERACTING PROTEIN"/>
    <property type="match status" value="1"/>
</dbReference>
<dbReference type="GO" id="GO:0006506">
    <property type="term" value="P:GPI anchor biosynthetic process"/>
    <property type="evidence" value="ECO:0007669"/>
    <property type="project" value="TreeGrafter"/>
</dbReference>
<dbReference type="InterPro" id="IPR036691">
    <property type="entry name" value="Endo/exonu/phosph_ase_sf"/>
</dbReference>
<dbReference type="Proteomes" id="UP000182840">
    <property type="component" value="Chromosome"/>
</dbReference>
<gene>
    <name evidence="2" type="ORF">BSQ44_01475</name>
</gene>
<dbReference type="EMBL" id="CP018171">
    <property type="protein sequence ID" value="APH70197.1"/>
    <property type="molecule type" value="Genomic_DNA"/>
</dbReference>
<dbReference type="GO" id="GO:0004519">
    <property type="term" value="F:endonuclease activity"/>
    <property type="evidence" value="ECO:0007669"/>
    <property type="project" value="UniProtKB-KW"/>
</dbReference>
<dbReference type="PANTHER" id="PTHR14859">
    <property type="entry name" value="CALCOFLUOR WHITE HYPERSENSITIVE PROTEIN PRECURSOR"/>
    <property type="match status" value="1"/>
</dbReference>
<organism evidence="2 3">
    <name type="scientific">Aquibium oceanicum</name>
    <dbReference type="NCBI Taxonomy" id="1670800"/>
    <lineage>
        <taxon>Bacteria</taxon>
        <taxon>Pseudomonadati</taxon>
        <taxon>Pseudomonadota</taxon>
        <taxon>Alphaproteobacteria</taxon>
        <taxon>Hyphomicrobiales</taxon>
        <taxon>Phyllobacteriaceae</taxon>
        <taxon>Aquibium</taxon>
    </lineage>
</organism>